<dbReference type="InterPro" id="IPR009091">
    <property type="entry name" value="RCC1/BLIP-II"/>
</dbReference>
<evidence type="ECO:0000313" key="4">
    <source>
        <dbReference type="Proteomes" id="UP001150062"/>
    </source>
</evidence>
<dbReference type="InterPro" id="IPR000210">
    <property type="entry name" value="BTB/POZ_dom"/>
</dbReference>
<dbReference type="InterPro" id="IPR000408">
    <property type="entry name" value="Reg_chr_condens"/>
</dbReference>
<dbReference type="Gene3D" id="2.130.10.30">
    <property type="entry name" value="Regulator of chromosome condensation 1/beta-lactamase-inhibitor protein II"/>
    <property type="match status" value="1"/>
</dbReference>
<reference evidence="3" key="1">
    <citation type="submission" date="2022-08" db="EMBL/GenBank/DDBJ databases">
        <title>Novel sulfate-reducing endosymbionts in the free-living metamonad Anaeramoeba.</title>
        <authorList>
            <person name="Jerlstrom-Hultqvist J."/>
            <person name="Cepicka I."/>
            <person name="Gallot-Lavallee L."/>
            <person name="Salas-Leiva D."/>
            <person name="Curtis B.A."/>
            <person name="Zahonova K."/>
            <person name="Pipaliya S."/>
            <person name="Dacks J."/>
            <person name="Roger A.J."/>
        </authorList>
    </citation>
    <scope>NUCLEOTIDE SEQUENCE</scope>
    <source>
        <strain evidence="3">Schooner1</strain>
    </source>
</reference>
<evidence type="ECO:0000256" key="1">
    <source>
        <dbReference type="PROSITE-ProRule" id="PRU00235"/>
    </source>
</evidence>
<comment type="caution">
    <text evidence="3">The sequence shown here is derived from an EMBL/GenBank/DDBJ whole genome shotgun (WGS) entry which is preliminary data.</text>
</comment>
<dbReference type="Gene3D" id="3.30.710.10">
    <property type="entry name" value="Potassium Channel Kv1.1, Chain A"/>
    <property type="match status" value="1"/>
</dbReference>
<sequence>MDTKVYIAGEKMFKFVSKISESKLPQLSPVSKIIDPRKIAVGCQIRCLVWKGTNKLELHQQFRKIRFYEIPNEKIKNICAGRSYYLILTETGKAYTLPSKIKNKISWDLAVPLNFFTDNNLFIKSIKMSYSRNYFLCKKGKLFSCKSDPFSEDPIMIKENVTKFFTCFCSDRFYFILKNNELYACGENYNGQLGIGNKNDQRVPIKVQDWNTMDVLKLKPFKEHTILITKNERKIYSSGNGLYNGHGSLIRKFTEIPFFKKKKIMKISGGDYFTLVLTDENVLYGWGFLEDNYPTIDYKKNYYKPQVIKPPYLLNNTKNFFNNLEIECGSNVCFLYFSTRKSCLKEDFKILFESKKFCDSVLNIPNTDPNQSIDSKNENHEIISIPIHKLLVELRTNLKINEIQKIINQNNFTKRELNEFLKWIYFDEISNSNILKNILNSLNLSFPPNNNLEKDLLTLYQDEETKDFSILITQNIKKKNKVQNIKGEEEKEYNEGQEKIVNIPVHKLILLTRSNLYHELFEFSNEKKLNQIKDYSGKSIQSLKILIKYFYTDKIELKKNEKNLISIVEELEDAVEYYQLNTISNLYTELNKIKIKYNILLY</sequence>
<dbReference type="Pfam" id="PF00651">
    <property type="entry name" value="BTB"/>
    <property type="match status" value="1"/>
</dbReference>
<evidence type="ECO:0000259" key="2">
    <source>
        <dbReference type="PROSITE" id="PS50097"/>
    </source>
</evidence>
<dbReference type="PANTHER" id="PTHR45982">
    <property type="entry name" value="REGULATOR OF CHROMOSOME CONDENSATION"/>
    <property type="match status" value="1"/>
</dbReference>
<keyword evidence="4" id="KW-1185">Reference proteome</keyword>
<dbReference type="Pfam" id="PF00415">
    <property type="entry name" value="RCC1"/>
    <property type="match status" value="1"/>
</dbReference>
<feature type="domain" description="BTB" evidence="2">
    <location>
        <begin position="503"/>
        <end position="559"/>
    </location>
</feature>
<dbReference type="EMBL" id="JAOAOG010000073">
    <property type="protein sequence ID" value="KAJ6250859.1"/>
    <property type="molecule type" value="Genomic_DNA"/>
</dbReference>
<dbReference type="SUPFAM" id="SSF50985">
    <property type="entry name" value="RCC1/BLIP-II"/>
    <property type="match status" value="1"/>
</dbReference>
<protein>
    <recommendedName>
        <fullName evidence="2">BTB domain-containing protein</fullName>
    </recommendedName>
</protein>
<evidence type="ECO:0000313" key="3">
    <source>
        <dbReference type="EMBL" id="KAJ6250859.1"/>
    </source>
</evidence>
<dbReference type="InterPro" id="IPR011333">
    <property type="entry name" value="SKP1/BTB/POZ_sf"/>
</dbReference>
<name>A0ABQ8Z2F4_9EUKA</name>
<dbReference type="SUPFAM" id="SSF54695">
    <property type="entry name" value="POZ domain"/>
    <property type="match status" value="1"/>
</dbReference>
<gene>
    <name evidence="3" type="ORF">M0813_15675</name>
</gene>
<dbReference type="PANTHER" id="PTHR45982:SF1">
    <property type="entry name" value="REGULATOR OF CHROMOSOME CONDENSATION"/>
    <property type="match status" value="1"/>
</dbReference>
<dbReference type="Proteomes" id="UP001150062">
    <property type="component" value="Unassembled WGS sequence"/>
</dbReference>
<dbReference type="PROSITE" id="PS50012">
    <property type="entry name" value="RCC1_3"/>
    <property type="match status" value="1"/>
</dbReference>
<dbReference type="InterPro" id="IPR051553">
    <property type="entry name" value="Ran_GTPase-activating"/>
</dbReference>
<proteinExistence type="predicted"/>
<dbReference type="CDD" id="cd18186">
    <property type="entry name" value="BTB_POZ_ZBTB_KLHL-like"/>
    <property type="match status" value="1"/>
</dbReference>
<accession>A0ABQ8Z2F4</accession>
<feature type="repeat" description="RCC1" evidence="1">
    <location>
        <begin position="180"/>
        <end position="231"/>
    </location>
</feature>
<organism evidence="3 4">
    <name type="scientific">Anaeramoeba flamelloides</name>
    <dbReference type="NCBI Taxonomy" id="1746091"/>
    <lineage>
        <taxon>Eukaryota</taxon>
        <taxon>Metamonada</taxon>
        <taxon>Anaeramoebidae</taxon>
        <taxon>Anaeramoeba</taxon>
    </lineage>
</organism>
<dbReference type="PROSITE" id="PS50097">
    <property type="entry name" value="BTB"/>
    <property type="match status" value="1"/>
</dbReference>